<dbReference type="Pfam" id="PF00668">
    <property type="entry name" value="Condensation"/>
    <property type="match status" value="1"/>
</dbReference>
<dbReference type="InterPro" id="IPR036736">
    <property type="entry name" value="ACP-like_sf"/>
</dbReference>
<dbReference type="PROSITE" id="PS50075">
    <property type="entry name" value="CARRIER"/>
    <property type="match status" value="1"/>
</dbReference>
<dbReference type="InterPro" id="IPR025110">
    <property type="entry name" value="AMP-bd_C"/>
</dbReference>
<dbReference type="NCBIfam" id="TIGR01733">
    <property type="entry name" value="AA-adenyl-dom"/>
    <property type="match status" value="1"/>
</dbReference>
<dbReference type="InterPro" id="IPR006162">
    <property type="entry name" value="Ppantetheine_attach_site"/>
</dbReference>
<dbReference type="Pfam" id="PF00975">
    <property type="entry name" value="Thioesterase"/>
    <property type="match status" value="1"/>
</dbReference>
<dbReference type="PROSITE" id="PS00012">
    <property type="entry name" value="PHOSPHOPANTETHEINE"/>
    <property type="match status" value="1"/>
</dbReference>
<dbReference type="Gene3D" id="3.30.300.30">
    <property type="match status" value="1"/>
</dbReference>
<dbReference type="PANTHER" id="PTHR45527:SF1">
    <property type="entry name" value="FATTY ACID SYNTHASE"/>
    <property type="match status" value="1"/>
</dbReference>
<keyword evidence="6" id="KW-1185">Reference proteome</keyword>
<dbReference type="CDD" id="cd05930">
    <property type="entry name" value="A_NRPS"/>
    <property type="match status" value="1"/>
</dbReference>
<dbReference type="InterPro" id="IPR020806">
    <property type="entry name" value="PKS_PP-bd"/>
</dbReference>
<dbReference type="InterPro" id="IPR001031">
    <property type="entry name" value="Thioesterase"/>
</dbReference>
<sequence>MDRVERAAPILAKGVDCDQPTTDKTLSQGSEGTATLLPGVPDCGDSHAQIDGIYTNGALYEDETEALIDNELRVLRDVWKSVLGLEHIDDEANFLELGGDSLLSIQVATRAKEAGIAVQARQLFQTHSVKELVAAVSPSSVTDGSQSKALQRRASPCEWVTSDERDVWLTRYPGMVALYPMTGMQRGLLFQNGIGNARDEQAGPGAYAGQMWRRVAAGVERDVLKAAWNRIVERHAILRTIFVGFDREQPLQLVLGEAELEWRECDLSNREGSEQPAFVDILRSEIERPFNFERPPFIRIMSVTDVDQTVKIVLTYHHCVLDGWSILLLWNELSAIYEAECRREPHRLPSPVSYEDYVQWRLHQPKEPALEYWRKNLAGLTRAAGLPQRNTNGKREKFLGRKASFTLNAPETARLMEWARGSRVTIATVVQASWAYAVSLLSGERDIVFGLTSSGRSIELDGVESIVGLLIETVPVRILVDPECELGLWLQTVQDQQVERERYAGLDLVTIRKCGHFEAVSEMFDALIVVESFPQAEKWKTGALQLGDYNHEGWTHYDLTLVVTPDDDMEFLLYYNGARFGEADVTPLLELLERSVTNISRRSANDPVAGLWLPEDHGSDELLEPVSKVCRQGELRLGRYLVHQLVENQAERDPDKIAVVHNGKRWTYGELNRAANCLANHLLAEFADIKPDTLIGLMLPRSDMLIIAILAVWKVGAAYVPLDRDMPANRLRTVVQDSKMLLVIKTDGANQPFDGWRTSVVDIDSIGDDIDRRAGADRNPDINVSGSDLAYVIYTSGSTGGPKGVMIEHMAVLNNILNKTIDFGMTERSVVAQNASPNFDISVWQMFAALTAGGTTVVYSEEEVFDVARFAATTAIESVSVLELVPSYLILLVEHLEEHAGEVRKLRLEVLVLTGETVDAAFVNRWWDIMPTTCVVNAYGPTEAGDDITHHVMSERQALRNPVPIGKVLANFDVFVVDENLLPVATGEKGEIVVAGAGVGRGYLNASVATNAAFVKSPFPDKYRGRLYRTGDIGQMLPDGSLLFHGRKDRQVKVHGHRIELEEIERALLDIDWIKQAAVIDVRRHNGDASLSAFVVGVGEGQPEAAAVSLRDRLPHYMIPAVIQVLTELPKLENGKVDRNALRDMVGEVAPRAEFALPSTDTALRLARIIGEVVGVERVGELDDFFDLGGDSFMAIRVAAKYGPPLEVTDIYNLRTVGSISCAIELSESEGERYLVPVAGTRETAKVVVVGIANSGGDPISFHDLGREIASRTDDIALLAVKLPRILVNTADEMLAEIERITRKVIEELTSEEKVPVILFGQCNGSALAISIAIHLCRQGDPVGALAIGGALFRSANAPTDLRSDAEILEGLRSLGASLPRRPDEVAFFLNDFRYDCRMADAYYDWLLEQRALAALGGISAPVCCIVGSEDAVVPNYRERYSDWGCLSEHVGLVEYEDRGHYLLRDCAKELADTLIALRQGAVRCS</sequence>
<dbReference type="PROSITE" id="PS00455">
    <property type="entry name" value="AMP_BINDING"/>
    <property type="match status" value="1"/>
</dbReference>
<dbReference type="InterPro" id="IPR029058">
    <property type="entry name" value="AB_hydrolase_fold"/>
</dbReference>
<evidence type="ECO:0000313" key="6">
    <source>
        <dbReference type="Proteomes" id="UP001431010"/>
    </source>
</evidence>
<dbReference type="RefSeq" id="WP_231322389.1">
    <property type="nucleotide sequence ID" value="NZ_CP088156.1"/>
</dbReference>
<dbReference type="InterPro" id="IPR045851">
    <property type="entry name" value="AMP-bd_C_sf"/>
</dbReference>
<dbReference type="InterPro" id="IPR001242">
    <property type="entry name" value="Condensation_dom"/>
</dbReference>
<evidence type="ECO:0000256" key="2">
    <source>
        <dbReference type="ARBA" id="ARBA00022450"/>
    </source>
</evidence>
<dbReference type="EMBL" id="CP088156">
    <property type="protein sequence ID" value="UFZ04928.1"/>
    <property type="molecule type" value="Genomic_DNA"/>
</dbReference>
<keyword evidence="2" id="KW-0596">Phosphopantetheine</keyword>
<name>A0ABY3RCX8_9BRAD</name>
<evidence type="ECO:0000256" key="1">
    <source>
        <dbReference type="ARBA" id="ARBA00001957"/>
    </source>
</evidence>
<dbReference type="Pfam" id="PF00550">
    <property type="entry name" value="PP-binding"/>
    <property type="match status" value="2"/>
</dbReference>
<dbReference type="Pfam" id="PF00501">
    <property type="entry name" value="AMP-binding"/>
    <property type="match status" value="1"/>
</dbReference>
<dbReference type="InterPro" id="IPR010071">
    <property type="entry name" value="AA_adenyl_dom"/>
</dbReference>
<organism evidence="5 6">
    <name type="scientific">Bradyrhizobium ontarionense</name>
    <dbReference type="NCBI Taxonomy" id="2898149"/>
    <lineage>
        <taxon>Bacteria</taxon>
        <taxon>Pseudomonadati</taxon>
        <taxon>Pseudomonadota</taxon>
        <taxon>Alphaproteobacteria</taxon>
        <taxon>Hyphomicrobiales</taxon>
        <taxon>Nitrobacteraceae</taxon>
        <taxon>Bradyrhizobium</taxon>
    </lineage>
</organism>
<dbReference type="Gene3D" id="3.40.50.1820">
    <property type="entry name" value="alpha/beta hydrolase"/>
    <property type="match status" value="1"/>
</dbReference>
<proteinExistence type="predicted"/>
<dbReference type="SUPFAM" id="SSF47336">
    <property type="entry name" value="ACP-like"/>
    <property type="match status" value="1"/>
</dbReference>
<dbReference type="Gene3D" id="1.10.1200.10">
    <property type="entry name" value="ACP-like"/>
    <property type="match status" value="2"/>
</dbReference>
<dbReference type="Gene3D" id="3.30.559.30">
    <property type="entry name" value="Nonribosomal peptide synthetase, condensation domain"/>
    <property type="match status" value="1"/>
</dbReference>
<evidence type="ECO:0000313" key="5">
    <source>
        <dbReference type="EMBL" id="UFZ04928.1"/>
    </source>
</evidence>
<keyword evidence="3" id="KW-0597">Phosphoprotein</keyword>
<feature type="domain" description="Carrier" evidence="4">
    <location>
        <begin position="66"/>
        <end position="140"/>
    </location>
</feature>
<dbReference type="SUPFAM" id="SSF52777">
    <property type="entry name" value="CoA-dependent acyltransferases"/>
    <property type="match status" value="2"/>
</dbReference>
<dbReference type="Proteomes" id="UP001431010">
    <property type="component" value="Chromosome"/>
</dbReference>
<dbReference type="SMART" id="SM00823">
    <property type="entry name" value="PKS_PP"/>
    <property type="match status" value="1"/>
</dbReference>
<evidence type="ECO:0000256" key="3">
    <source>
        <dbReference type="ARBA" id="ARBA00022553"/>
    </source>
</evidence>
<dbReference type="SUPFAM" id="SSF53474">
    <property type="entry name" value="alpha/beta-Hydrolases"/>
    <property type="match status" value="1"/>
</dbReference>
<reference evidence="5" key="1">
    <citation type="journal article" date="2024" name="Antonie Van Leeuwenhoek">
        <title>Bradyrhizobium ontarionense sp. nov., a novel bacterial symbiont isolated from Aeschynomene indica (Indian jointvetch), harbours photosynthesis, nitrogen fixation and nitrous oxide (N2O) reductase genes.</title>
        <authorList>
            <person name="Bromfield E.S.P."/>
            <person name="Cloutier S."/>
        </authorList>
    </citation>
    <scope>NUCLEOTIDE SEQUENCE</scope>
    <source>
        <strain evidence="5">A19</strain>
    </source>
</reference>
<dbReference type="InterPro" id="IPR009081">
    <property type="entry name" value="PP-bd_ACP"/>
</dbReference>
<dbReference type="InterPro" id="IPR023213">
    <property type="entry name" value="CAT-like_dom_sf"/>
</dbReference>
<dbReference type="PANTHER" id="PTHR45527">
    <property type="entry name" value="NONRIBOSOMAL PEPTIDE SYNTHETASE"/>
    <property type="match status" value="1"/>
</dbReference>
<dbReference type="InterPro" id="IPR020845">
    <property type="entry name" value="AMP-binding_CS"/>
</dbReference>
<protein>
    <submittedName>
        <fullName evidence="5">Amino acid adenylation domain-containing protein</fullName>
    </submittedName>
</protein>
<dbReference type="Gene3D" id="3.30.559.10">
    <property type="entry name" value="Chloramphenicol acetyltransferase-like domain"/>
    <property type="match status" value="1"/>
</dbReference>
<gene>
    <name evidence="5" type="ORF">LQG66_00985</name>
</gene>
<dbReference type="Gene3D" id="3.40.50.12780">
    <property type="entry name" value="N-terminal domain of ligase-like"/>
    <property type="match status" value="1"/>
</dbReference>
<accession>A0ABY3RCX8</accession>
<dbReference type="SUPFAM" id="SSF56801">
    <property type="entry name" value="Acetyl-CoA synthetase-like"/>
    <property type="match status" value="1"/>
</dbReference>
<dbReference type="InterPro" id="IPR042099">
    <property type="entry name" value="ANL_N_sf"/>
</dbReference>
<dbReference type="InterPro" id="IPR000873">
    <property type="entry name" value="AMP-dep_synth/lig_dom"/>
</dbReference>
<comment type="cofactor">
    <cofactor evidence="1">
        <name>pantetheine 4'-phosphate</name>
        <dbReference type="ChEBI" id="CHEBI:47942"/>
    </cofactor>
</comment>
<evidence type="ECO:0000259" key="4">
    <source>
        <dbReference type="PROSITE" id="PS50075"/>
    </source>
</evidence>
<dbReference type="Pfam" id="PF13193">
    <property type="entry name" value="AMP-binding_C"/>
    <property type="match status" value="1"/>
</dbReference>